<feature type="transmembrane region" description="Helical" evidence="1">
    <location>
        <begin position="12"/>
        <end position="29"/>
    </location>
</feature>
<dbReference type="RefSeq" id="WP_152754129.1">
    <property type="nucleotide sequence ID" value="NZ_SPSE01000078.1"/>
</dbReference>
<feature type="domain" description="VanZ-like" evidence="2">
    <location>
        <begin position="46"/>
        <end position="182"/>
    </location>
</feature>
<feature type="transmembrane region" description="Helical" evidence="1">
    <location>
        <begin position="102"/>
        <end position="123"/>
    </location>
</feature>
<dbReference type="Pfam" id="PF04892">
    <property type="entry name" value="VanZ"/>
    <property type="match status" value="1"/>
</dbReference>
<evidence type="ECO:0000313" key="4">
    <source>
        <dbReference type="Proteomes" id="UP000342249"/>
    </source>
</evidence>
<dbReference type="PANTHER" id="PTHR36834">
    <property type="entry name" value="MEMBRANE PROTEIN-RELATED"/>
    <property type="match status" value="1"/>
</dbReference>
<feature type="transmembrane region" description="Helical" evidence="1">
    <location>
        <begin position="135"/>
        <end position="155"/>
    </location>
</feature>
<feature type="transmembrane region" description="Helical" evidence="1">
    <location>
        <begin position="41"/>
        <end position="63"/>
    </location>
</feature>
<dbReference type="AlphaFoldDB" id="A0A5N7J8D8"/>
<sequence>MGIMLDSKVLFIIGLPIWILVRVVLILKNRSKGHFSIKREIVLNLFFVYIICNIGITLFPLFINWTGQDGNVSINVVPVFNTIKDVSMASQQPEMQNFMIKFWIKNILGNMLLLFPFGLLLPILWKKFGNMKKTLLYSFLFTLGIEIIQLLSYYVGNIGRSFDIDDIILNTFGAWLGYMFYKKIVLKCFNKQFLDGIHRNVDYIN</sequence>
<dbReference type="Proteomes" id="UP000342249">
    <property type="component" value="Unassembled WGS sequence"/>
</dbReference>
<name>A0A5N7J8D8_9CLOT</name>
<dbReference type="EMBL" id="SPSF01000083">
    <property type="protein sequence ID" value="MPQ65008.1"/>
    <property type="molecule type" value="Genomic_DNA"/>
</dbReference>
<evidence type="ECO:0000256" key="1">
    <source>
        <dbReference type="SAM" id="Phobius"/>
    </source>
</evidence>
<evidence type="ECO:0000313" key="3">
    <source>
        <dbReference type="EMBL" id="MPQ65008.1"/>
    </source>
</evidence>
<reference evidence="3 4" key="1">
    <citation type="journal article" date="2019" name="Lett. Appl. Microbiol.">
        <title>A case of 'blown pack' spoilage of vacuum-packaged pork likely associated with Clostridium estertheticum in Canada.</title>
        <authorList>
            <person name="Zhang P."/>
            <person name="Ward P."/>
            <person name="McMullen L.M."/>
            <person name="Yang X."/>
        </authorList>
    </citation>
    <scope>NUCLEOTIDE SEQUENCE [LARGE SCALE GENOMIC DNA]</scope>
    <source>
        <strain evidence="3 4">MA19</strain>
    </source>
</reference>
<accession>A0A5N7J8D8</accession>
<evidence type="ECO:0000259" key="2">
    <source>
        <dbReference type="Pfam" id="PF04892"/>
    </source>
</evidence>
<keyword evidence="1" id="KW-0472">Membrane</keyword>
<organism evidence="3 4">
    <name type="scientific">Clostridium estertheticum</name>
    <dbReference type="NCBI Taxonomy" id="238834"/>
    <lineage>
        <taxon>Bacteria</taxon>
        <taxon>Bacillati</taxon>
        <taxon>Bacillota</taxon>
        <taxon>Clostridia</taxon>
        <taxon>Eubacteriales</taxon>
        <taxon>Clostridiaceae</taxon>
        <taxon>Clostridium</taxon>
    </lineage>
</organism>
<dbReference type="InterPro" id="IPR053150">
    <property type="entry name" value="Teicoplanin_resist-assoc"/>
</dbReference>
<dbReference type="PANTHER" id="PTHR36834:SF2">
    <property type="entry name" value="MEMBRANE PROTEIN"/>
    <property type="match status" value="1"/>
</dbReference>
<keyword evidence="1" id="KW-1133">Transmembrane helix</keyword>
<proteinExistence type="predicted"/>
<keyword evidence="1" id="KW-0812">Transmembrane</keyword>
<gene>
    <name evidence="3" type="ORF">E4V82_23395</name>
</gene>
<dbReference type="InterPro" id="IPR006976">
    <property type="entry name" value="VanZ-like"/>
</dbReference>
<protein>
    <submittedName>
        <fullName evidence="3">VanZ family protein</fullName>
    </submittedName>
</protein>
<comment type="caution">
    <text evidence="3">The sequence shown here is derived from an EMBL/GenBank/DDBJ whole genome shotgun (WGS) entry which is preliminary data.</text>
</comment>